<name>A0ABQ8S0T4_PERAM</name>
<dbReference type="InterPro" id="IPR007889">
    <property type="entry name" value="HTH_Psq"/>
</dbReference>
<dbReference type="Pfam" id="PF05225">
    <property type="entry name" value="HTH_psq"/>
    <property type="match status" value="1"/>
</dbReference>
<dbReference type="EMBL" id="JAJSOF020000038">
    <property type="protein sequence ID" value="KAJ4427548.1"/>
    <property type="molecule type" value="Genomic_DNA"/>
</dbReference>
<reference evidence="3 4" key="1">
    <citation type="journal article" date="2022" name="Allergy">
        <title>Genome assembly and annotation of Periplaneta americana reveal a comprehensive cockroach allergen profile.</title>
        <authorList>
            <person name="Wang L."/>
            <person name="Xiong Q."/>
            <person name="Saelim N."/>
            <person name="Wang L."/>
            <person name="Nong W."/>
            <person name="Wan A.T."/>
            <person name="Shi M."/>
            <person name="Liu X."/>
            <person name="Cao Q."/>
            <person name="Hui J.H.L."/>
            <person name="Sookrung N."/>
            <person name="Leung T.F."/>
            <person name="Tungtrongchitr A."/>
            <person name="Tsui S.K.W."/>
        </authorList>
    </citation>
    <scope>NUCLEOTIDE SEQUENCE [LARGE SCALE GENOMIC DNA]</scope>
    <source>
        <strain evidence="3">PWHHKU_190912</strain>
    </source>
</reference>
<evidence type="ECO:0000313" key="3">
    <source>
        <dbReference type="EMBL" id="KAJ4427548.1"/>
    </source>
</evidence>
<protein>
    <recommendedName>
        <fullName evidence="2">HTH psq-type domain-containing protein</fullName>
    </recommendedName>
</protein>
<sequence>MPNLESGQKGNIEGGEFDPVLWIEFGVAQWSERLVRRTKDPDEKVKRKAEQSWSEENMLKAVKAVSEGRSQRHAAELFHVPRTCLQRRLKIWHLMENHEEERRSDSVQEEQKLQLKSRIFRLAACEFPLTCDNKLHYNAVFPKSHNATPSIPDWDFFKPLKSYYDKEYDMQTHEGDRKITKFSSGKLFNSAWIKAATVSVAQNGFQSTGIYPLNANVVEDHEFLPSTTVNSVLK</sequence>
<comment type="subcellular location">
    <subcellularLocation>
        <location evidence="1">Nucleus</location>
    </subcellularLocation>
</comment>
<evidence type="ECO:0000313" key="4">
    <source>
        <dbReference type="Proteomes" id="UP001148838"/>
    </source>
</evidence>
<organism evidence="3 4">
    <name type="scientific">Periplaneta americana</name>
    <name type="common">American cockroach</name>
    <name type="synonym">Blatta americana</name>
    <dbReference type="NCBI Taxonomy" id="6978"/>
    <lineage>
        <taxon>Eukaryota</taxon>
        <taxon>Metazoa</taxon>
        <taxon>Ecdysozoa</taxon>
        <taxon>Arthropoda</taxon>
        <taxon>Hexapoda</taxon>
        <taxon>Insecta</taxon>
        <taxon>Pterygota</taxon>
        <taxon>Neoptera</taxon>
        <taxon>Polyneoptera</taxon>
        <taxon>Dictyoptera</taxon>
        <taxon>Blattodea</taxon>
        <taxon>Blattoidea</taxon>
        <taxon>Blattidae</taxon>
        <taxon>Blattinae</taxon>
        <taxon>Periplaneta</taxon>
    </lineage>
</organism>
<dbReference type="SUPFAM" id="SSF46689">
    <property type="entry name" value="Homeodomain-like"/>
    <property type="match status" value="1"/>
</dbReference>
<comment type="caution">
    <text evidence="3">The sequence shown here is derived from an EMBL/GenBank/DDBJ whole genome shotgun (WGS) entry which is preliminary data.</text>
</comment>
<dbReference type="InterPro" id="IPR009057">
    <property type="entry name" value="Homeodomain-like_sf"/>
</dbReference>
<evidence type="ECO:0000256" key="1">
    <source>
        <dbReference type="ARBA" id="ARBA00004123"/>
    </source>
</evidence>
<dbReference type="Proteomes" id="UP001148838">
    <property type="component" value="Unassembled WGS sequence"/>
</dbReference>
<keyword evidence="4" id="KW-1185">Reference proteome</keyword>
<feature type="domain" description="HTH psq-type" evidence="2">
    <location>
        <begin position="54"/>
        <end position="90"/>
    </location>
</feature>
<dbReference type="Gene3D" id="1.10.10.60">
    <property type="entry name" value="Homeodomain-like"/>
    <property type="match status" value="1"/>
</dbReference>
<evidence type="ECO:0000259" key="2">
    <source>
        <dbReference type="Pfam" id="PF05225"/>
    </source>
</evidence>
<proteinExistence type="predicted"/>
<accession>A0ABQ8S0T4</accession>
<gene>
    <name evidence="3" type="ORF">ANN_25196</name>
</gene>